<evidence type="ECO:0000256" key="2">
    <source>
        <dbReference type="ARBA" id="ARBA00014759"/>
    </source>
</evidence>
<dbReference type="Proteomes" id="UP000681722">
    <property type="component" value="Unassembled WGS sequence"/>
</dbReference>
<dbReference type="SUPFAM" id="SSF46785">
    <property type="entry name" value="Winged helix' DNA-binding domain"/>
    <property type="match status" value="1"/>
</dbReference>
<dbReference type="Proteomes" id="UP000663829">
    <property type="component" value="Unassembled WGS sequence"/>
</dbReference>
<dbReference type="InterPro" id="IPR011057">
    <property type="entry name" value="Mss4-like_sf"/>
</dbReference>
<dbReference type="SUPFAM" id="SSF51316">
    <property type="entry name" value="Mss4-like"/>
    <property type="match status" value="1"/>
</dbReference>
<dbReference type="SMART" id="SM00088">
    <property type="entry name" value="PINT"/>
    <property type="match status" value="1"/>
</dbReference>
<dbReference type="PRINTS" id="PR01653">
    <property type="entry name" value="TCTPROTEIN"/>
</dbReference>
<dbReference type="InterPro" id="IPR018105">
    <property type="entry name" value="Translational_control_tumour_p"/>
</dbReference>
<comment type="caution">
    <text evidence="7">The sequence shown here is derived from an EMBL/GenBank/DDBJ whole genome shotgun (WGS) entry which is preliminary data.</text>
</comment>
<evidence type="ECO:0000259" key="6">
    <source>
        <dbReference type="PROSITE" id="PS51797"/>
    </source>
</evidence>
<dbReference type="Pfam" id="PF00838">
    <property type="entry name" value="TCTP"/>
    <property type="match status" value="1"/>
</dbReference>
<gene>
    <name evidence="7" type="ORF">GPM918_LOCUS291</name>
    <name evidence="8" type="ORF">SRO942_LOCUS292</name>
</gene>
<dbReference type="Pfam" id="PF18098">
    <property type="entry name" value="RPN5_C"/>
    <property type="match status" value="1"/>
</dbReference>
<dbReference type="OrthoDB" id="10248936at2759"/>
<dbReference type="Pfam" id="PF01399">
    <property type="entry name" value="PCI"/>
    <property type="match status" value="1"/>
</dbReference>
<keyword evidence="3" id="KW-0647">Proteasome</keyword>
<evidence type="ECO:0000313" key="7">
    <source>
        <dbReference type="EMBL" id="CAF0741455.1"/>
    </source>
</evidence>
<dbReference type="PANTHER" id="PTHR10855">
    <property type="entry name" value="26S PROTEASOME NON-ATPASE REGULATORY SUBUNIT 12/COP9 SIGNALOSOME COMPLEX SUBUNIT 4"/>
    <property type="match status" value="1"/>
</dbReference>
<evidence type="ECO:0000313" key="9">
    <source>
        <dbReference type="Proteomes" id="UP000663829"/>
    </source>
</evidence>
<accession>A0A813NU35</accession>
<keyword evidence="9" id="KW-1185">Reference proteome</keyword>
<dbReference type="InterPro" id="IPR000717">
    <property type="entry name" value="PCI_dom"/>
</dbReference>
<name>A0A813NU35_9BILA</name>
<dbReference type="InterPro" id="IPR034737">
    <property type="entry name" value="TCTP"/>
</dbReference>
<dbReference type="GO" id="GO:0005634">
    <property type="term" value="C:nucleus"/>
    <property type="evidence" value="ECO:0007669"/>
    <property type="project" value="UniProtKB-ARBA"/>
</dbReference>
<dbReference type="InterPro" id="IPR011323">
    <property type="entry name" value="Mss4/transl-control_tumour"/>
</dbReference>
<dbReference type="AlphaFoldDB" id="A0A813NU35"/>
<dbReference type="PANTHER" id="PTHR10855:SF1">
    <property type="entry name" value="26S PROTEASOME NON-ATPASE REGULATORY SUBUNIT 12"/>
    <property type="match status" value="1"/>
</dbReference>
<dbReference type="InterPro" id="IPR040896">
    <property type="entry name" value="RPN5_C"/>
</dbReference>
<dbReference type="Pfam" id="PF22241">
    <property type="entry name" value="PSMD12-CSN4_N"/>
    <property type="match status" value="1"/>
</dbReference>
<dbReference type="InterPro" id="IPR036388">
    <property type="entry name" value="WH-like_DNA-bd_sf"/>
</dbReference>
<comment type="similarity">
    <text evidence="1">Belongs to the proteasome subunit p55 family.</text>
</comment>
<dbReference type="Gene3D" id="2.170.150.10">
    <property type="entry name" value="Metal Binding Protein, Guanine Nucleotide Exchange Factor, Chain A"/>
    <property type="match status" value="1"/>
</dbReference>
<dbReference type="EMBL" id="CAJOBC010000020">
    <property type="protein sequence ID" value="CAF3519790.1"/>
    <property type="molecule type" value="Genomic_DNA"/>
</dbReference>
<evidence type="ECO:0000256" key="4">
    <source>
        <dbReference type="PROSITE-ProRule" id="PRU01133"/>
    </source>
</evidence>
<feature type="domain" description="TCTP" evidence="6">
    <location>
        <begin position="438"/>
        <end position="613"/>
    </location>
</feature>
<proteinExistence type="inferred from homology"/>
<organism evidence="7 9">
    <name type="scientific">Didymodactylos carnosus</name>
    <dbReference type="NCBI Taxonomy" id="1234261"/>
    <lineage>
        <taxon>Eukaryota</taxon>
        <taxon>Metazoa</taxon>
        <taxon>Spiralia</taxon>
        <taxon>Gnathifera</taxon>
        <taxon>Rotifera</taxon>
        <taxon>Eurotatoria</taxon>
        <taxon>Bdelloidea</taxon>
        <taxon>Philodinida</taxon>
        <taxon>Philodinidae</taxon>
        <taxon>Didymodactylos</taxon>
    </lineage>
</organism>
<dbReference type="GO" id="GO:0005737">
    <property type="term" value="C:cytoplasm"/>
    <property type="evidence" value="ECO:0007669"/>
    <property type="project" value="TreeGrafter"/>
</dbReference>
<dbReference type="InterPro" id="IPR036390">
    <property type="entry name" value="WH_DNA-bd_sf"/>
</dbReference>
<comment type="similarity">
    <text evidence="4">Belongs to the TCTP family.</text>
</comment>
<dbReference type="Gene3D" id="1.10.10.10">
    <property type="entry name" value="Winged helix-like DNA-binding domain superfamily/Winged helix DNA-binding domain"/>
    <property type="match status" value="1"/>
</dbReference>
<protein>
    <recommendedName>
        <fullName evidence="2">Translationally-controlled tumor protein homolog</fullName>
    </recommendedName>
</protein>
<dbReference type="FunFam" id="1.10.10.10:FF:000070">
    <property type="entry name" value="26S proteasome non-ATPase regulatory subunit 12"/>
    <property type="match status" value="1"/>
</dbReference>
<dbReference type="GO" id="GO:0008541">
    <property type="term" value="C:proteasome regulatory particle, lid subcomplex"/>
    <property type="evidence" value="ECO:0007669"/>
    <property type="project" value="TreeGrafter"/>
</dbReference>
<evidence type="ECO:0000256" key="1">
    <source>
        <dbReference type="ARBA" id="ARBA00006397"/>
    </source>
</evidence>
<sequence>MGDSDRHVKMEIDYSTVVDQKLKECDEIMKDGKLSEALERLLPLEKQTRTAADAISTGRILVAIVKYCYQEKQWELLNEHIVTLSKRRSQLKQAITKMVQEAYTLLDQTPDLDTKLKLIETLRTVTTGKIFVENERARLTKKLADIYEDQGKVKEAAEILQELQVETYGTMDRREKVEFLLEQMRLCLAKQDYIRTQIISKKINTKSFEDEASHDLKLKYYELMIQMDLHDKNYFNVCQHYKHYYDTPRVQKDNEKMKQALKNVVLYLCLSPYNNEQSDFLHRLVLDKNLEQIPKYKELLQRFKTQELIHWKDALKNFENDLKQGTKDDPATNVFTNDDDGKKRWEDFKVRVVEHNMRIMAKYYTRVRTKKMAELLDLTKEEAEQFLSNLVSNKTVDAKIDRLEGIVNFKQKKSPQEILNEWSINLNSLMLCLNKTCHLINKEETVHAVRSDELLSDSYPMKLIDDVYYEVEGKQITVSHDIDDSLIGGNKVPEGSEEEAGGVDASHTSGINVVLNHKLVETPFDKASFKDWIKTYSKQLKEYLQNNSPERVQPFQTGMAKVAKEILTKFDEYRFYLGENMNIDGMVVLQYYKEDGLTPYFMYFKDGLNEIKYVSISY</sequence>
<feature type="domain" description="PCI" evidence="5">
    <location>
        <begin position="236"/>
        <end position="414"/>
    </location>
</feature>
<dbReference type="InterPro" id="IPR054559">
    <property type="entry name" value="PSMD12-CSN4-like_N"/>
</dbReference>
<dbReference type="PROSITE" id="PS51797">
    <property type="entry name" value="TCTP_3"/>
    <property type="match status" value="1"/>
</dbReference>
<evidence type="ECO:0000256" key="3">
    <source>
        <dbReference type="ARBA" id="ARBA00022942"/>
    </source>
</evidence>
<dbReference type="InterPro" id="IPR040134">
    <property type="entry name" value="PSMD12/CSN4"/>
</dbReference>
<reference evidence="7" key="1">
    <citation type="submission" date="2021-02" db="EMBL/GenBank/DDBJ databases">
        <authorList>
            <person name="Nowell W R."/>
        </authorList>
    </citation>
    <scope>NUCLEOTIDE SEQUENCE</scope>
</reference>
<dbReference type="EMBL" id="CAJNOQ010000020">
    <property type="protein sequence ID" value="CAF0741455.1"/>
    <property type="molecule type" value="Genomic_DNA"/>
</dbReference>
<dbReference type="PROSITE" id="PS50250">
    <property type="entry name" value="PCI"/>
    <property type="match status" value="1"/>
</dbReference>
<dbReference type="FunFam" id="2.170.150.10:FF:000002">
    <property type="entry name" value="Translationally-controlled tumor protein homolog"/>
    <property type="match status" value="1"/>
</dbReference>
<evidence type="ECO:0000313" key="8">
    <source>
        <dbReference type="EMBL" id="CAF3519790.1"/>
    </source>
</evidence>
<evidence type="ECO:0000259" key="5">
    <source>
        <dbReference type="PROSITE" id="PS50250"/>
    </source>
</evidence>